<proteinExistence type="predicted"/>
<evidence type="ECO:0000256" key="1">
    <source>
        <dbReference type="SAM" id="MobiDB-lite"/>
    </source>
</evidence>
<dbReference type="EMBL" id="JADCNL010000005">
    <property type="protein sequence ID" value="KAG0480292.1"/>
    <property type="molecule type" value="Genomic_DNA"/>
</dbReference>
<evidence type="ECO:0000313" key="5">
    <source>
        <dbReference type="Proteomes" id="UP000639772"/>
    </source>
</evidence>
<gene>
    <name evidence="3" type="ORF">HPP92_010879</name>
    <name evidence="2" type="ORF">HPP92_011150</name>
</gene>
<name>A0A835QZV4_VANPL</name>
<feature type="region of interest" description="Disordered" evidence="1">
    <location>
        <begin position="1"/>
        <end position="28"/>
    </location>
</feature>
<comment type="caution">
    <text evidence="3">The sequence shown here is derived from an EMBL/GenBank/DDBJ whole genome shotgun (WGS) entry which is preliminary data.</text>
</comment>
<protein>
    <submittedName>
        <fullName evidence="3">Uncharacterized protein</fullName>
    </submittedName>
</protein>
<evidence type="ECO:0000313" key="3">
    <source>
        <dbReference type="EMBL" id="KAG0482795.1"/>
    </source>
</evidence>
<accession>A0A835QZV4</accession>
<feature type="compositionally biased region" description="Low complexity" evidence="1">
    <location>
        <begin position="1"/>
        <end position="12"/>
    </location>
</feature>
<reference evidence="4 5" key="1">
    <citation type="journal article" date="2020" name="Nat. Food">
        <title>A phased Vanilla planifolia genome enables genetic improvement of flavour and production.</title>
        <authorList>
            <person name="Hasing T."/>
            <person name="Tang H."/>
            <person name="Brym M."/>
            <person name="Khazi F."/>
            <person name="Huang T."/>
            <person name="Chambers A.H."/>
        </authorList>
    </citation>
    <scope>NUCLEOTIDE SEQUENCE [LARGE SCALE GENOMIC DNA]</scope>
    <source>
        <tissue evidence="3">Leaf</tissue>
    </source>
</reference>
<dbReference type="AlphaFoldDB" id="A0A835QZV4"/>
<organism evidence="3 5">
    <name type="scientific">Vanilla planifolia</name>
    <name type="common">Vanilla</name>
    <dbReference type="NCBI Taxonomy" id="51239"/>
    <lineage>
        <taxon>Eukaryota</taxon>
        <taxon>Viridiplantae</taxon>
        <taxon>Streptophyta</taxon>
        <taxon>Embryophyta</taxon>
        <taxon>Tracheophyta</taxon>
        <taxon>Spermatophyta</taxon>
        <taxon>Magnoliopsida</taxon>
        <taxon>Liliopsida</taxon>
        <taxon>Asparagales</taxon>
        <taxon>Orchidaceae</taxon>
        <taxon>Vanilloideae</taxon>
        <taxon>Vanilleae</taxon>
        <taxon>Vanilla</taxon>
    </lineage>
</organism>
<dbReference type="Proteomes" id="UP000639772">
    <property type="component" value="Unassembled WGS sequence"/>
</dbReference>
<keyword evidence="4" id="KW-1185">Reference proteome</keyword>
<evidence type="ECO:0000313" key="2">
    <source>
        <dbReference type="EMBL" id="KAG0480292.1"/>
    </source>
</evidence>
<dbReference type="EMBL" id="JADCNM010000005">
    <property type="protein sequence ID" value="KAG0482795.1"/>
    <property type="molecule type" value="Genomic_DNA"/>
</dbReference>
<dbReference type="Proteomes" id="UP000636800">
    <property type="component" value="Chromosome 5"/>
</dbReference>
<evidence type="ECO:0000313" key="4">
    <source>
        <dbReference type="Proteomes" id="UP000636800"/>
    </source>
</evidence>
<sequence length="64" mass="6930">MVGIDGMDGIDGCTVSIAPAPDPPLEEDEDEEVLIRFRSRGALSIWVSDPHTTRLQPVVLGRKA</sequence>